<gene>
    <name evidence="1" type="ORF">SAMN05216289_1244</name>
</gene>
<dbReference type="RefSeq" id="WP_139225019.1">
    <property type="nucleotide sequence ID" value="NZ_FOVF01000024.1"/>
</dbReference>
<sequence>MKMTLAVARSEFVNNLVLKGLAKARGFCWIQMGDGFKAVVEPLFSQRHGILFGCALGLHSWRHQALVDRLLTGLTAGILSVRDGYKGIWYPYFTFGSNWYGFVDGVFEYIYIPDDLDGGRKACAERADFVVDALLPQLEEFASVKDLHRISGLAVYAGGPVDLALPMLAAFDDRLKDMDRLLDLTRLRGTSLSNDSYSIFRQRLKAFYESGVIQRVLTCESEESLSSIDWPSSATEAKHIY</sequence>
<reference evidence="1 2" key="1">
    <citation type="submission" date="2016-10" db="EMBL/GenBank/DDBJ databases">
        <authorList>
            <person name="de Groot N.N."/>
        </authorList>
    </citation>
    <scope>NUCLEOTIDE SEQUENCE [LARGE SCALE GENOMIC DNA]</scope>
    <source>
        <strain evidence="1 2">CGMCC 1.7659</strain>
    </source>
</reference>
<evidence type="ECO:0000313" key="2">
    <source>
        <dbReference type="Proteomes" id="UP000198575"/>
    </source>
</evidence>
<proteinExistence type="predicted"/>
<dbReference type="Proteomes" id="UP000198575">
    <property type="component" value="Unassembled WGS sequence"/>
</dbReference>
<dbReference type="EMBL" id="FOVF01000024">
    <property type="protein sequence ID" value="SFN46992.1"/>
    <property type="molecule type" value="Genomic_DNA"/>
</dbReference>
<organism evidence="1 2">
    <name type="scientific">Dokdonella immobilis</name>
    <dbReference type="NCBI Taxonomy" id="578942"/>
    <lineage>
        <taxon>Bacteria</taxon>
        <taxon>Pseudomonadati</taxon>
        <taxon>Pseudomonadota</taxon>
        <taxon>Gammaproteobacteria</taxon>
        <taxon>Lysobacterales</taxon>
        <taxon>Rhodanobacteraceae</taxon>
        <taxon>Dokdonella</taxon>
    </lineage>
</organism>
<keyword evidence="2" id="KW-1185">Reference proteome</keyword>
<evidence type="ECO:0000313" key="1">
    <source>
        <dbReference type="EMBL" id="SFN46992.1"/>
    </source>
</evidence>
<dbReference type="AlphaFoldDB" id="A0A1I4Z9M3"/>
<accession>A0A1I4Z9M3</accession>
<name>A0A1I4Z9M3_9GAMM</name>
<protein>
    <submittedName>
        <fullName evidence="1">Uncharacterized protein</fullName>
    </submittedName>
</protein>